<evidence type="ECO:0000313" key="3">
    <source>
        <dbReference type="EMBL" id="BBO31860.1"/>
    </source>
</evidence>
<feature type="domain" description="Ice-binding protein C-terminal" evidence="2">
    <location>
        <begin position="577"/>
        <end position="602"/>
    </location>
</feature>
<sequence>MKLRIVHILLVAALTNLPAIAADRIVAQTGDSAPGTTGQFSTFFITADGPSPPVLNNAGRVAFSATLTNNFGGVTAPNDTGVWSDGGGALALVAREGSAAPGGPAGALFRRAANPVINSSGAVAFGGLLRENVAGVTLDSNSGIWSNAGGPLQMIAREGTQAVDTPAGVDFATLIDLTLNNAGQTAFRGTVRGAGVDATNEPGIWAQNESLLHLVARGGQHAAGTPAGTSFKSFFNSHPSMNQNGAIAFRASIQGTGVGSGNDVGIWARRNNALSLVAREGSQAAGLEAGRLHRYFATDPVLNASGTMAYVSQTWKTNAYDYPVIYVENDGVATPVVRSGDVAPGSTWNTSFFDFSSLLLNNRGDIAFQSLLSSGMESIWVRKQGSLQRLALQGTLAPGADGASFLSFSDLAFNNAGQVAFVATLSGSGIYEWNDAGIWASTPAGELRLVAVEEQSWDSFDLFSSLDGLFFEGGSGNGDGQRSGFNDRGELAYLATYSSGGNRLIVSDKVALSPVDFDGNGAVDGGDFLAWQRGYGKTTGALPAHGDANGDGDVDAADLAAWRNAFGSANAANVMNAVPEPATGALVGLGAIGLLVGAAQRRNGVLPN</sequence>
<dbReference type="NCBIfam" id="TIGR05002">
    <property type="entry name" value="NxxGxxAF_repeat"/>
    <property type="match status" value="7"/>
</dbReference>
<dbReference type="InterPro" id="IPR036439">
    <property type="entry name" value="Dockerin_dom_sf"/>
</dbReference>
<dbReference type="KEGG" id="lpav:PLANPX_1472"/>
<reference evidence="4" key="1">
    <citation type="submission" date="2019-10" db="EMBL/GenBank/DDBJ databases">
        <title>Lacipirellula parvula gen. nov., sp. nov., representing a lineage of planctomycetes widespread in freshwater anoxic habitats, and description of the family Lacipirellulaceae.</title>
        <authorList>
            <person name="Dedysh S.N."/>
            <person name="Kulichevskaya I.S."/>
            <person name="Beletsky A.V."/>
            <person name="Rakitin A.L."/>
            <person name="Mardanov A.V."/>
            <person name="Ivanova A.A."/>
            <person name="Saltykova V.X."/>
            <person name="Rijpstra W.I.C."/>
            <person name="Sinninghe Damste J.S."/>
            <person name="Ravin N.V."/>
        </authorList>
    </citation>
    <scope>NUCLEOTIDE SEQUENCE [LARGE SCALE GENOMIC DNA]</scope>
    <source>
        <strain evidence="4">PX69</strain>
    </source>
</reference>
<dbReference type="InterPro" id="IPR013424">
    <property type="entry name" value="Ice-binding_C"/>
</dbReference>
<dbReference type="InterPro" id="IPR055876">
    <property type="entry name" value="DUF7453"/>
</dbReference>
<gene>
    <name evidence="3" type="ORF">PLANPX_1472</name>
</gene>
<evidence type="ECO:0000313" key="4">
    <source>
        <dbReference type="Proteomes" id="UP000326837"/>
    </source>
</evidence>
<dbReference type="GO" id="GO:0000272">
    <property type="term" value="P:polysaccharide catabolic process"/>
    <property type="evidence" value="ECO:0007669"/>
    <property type="project" value="InterPro"/>
</dbReference>
<dbReference type="InterPro" id="IPR002105">
    <property type="entry name" value="Dockerin_1_rpt"/>
</dbReference>
<dbReference type="Gene3D" id="1.10.1330.10">
    <property type="entry name" value="Dockerin domain"/>
    <property type="match status" value="1"/>
</dbReference>
<dbReference type="RefSeq" id="WP_152097929.1">
    <property type="nucleotide sequence ID" value="NZ_AP021861.1"/>
</dbReference>
<proteinExistence type="predicted"/>
<name>A0A5K7X5N4_9BACT</name>
<dbReference type="PROSITE" id="PS00018">
    <property type="entry name" value="EF_HAND_1"/>
    <property type="match status" value="2"/>
</dbReference>
<evidence type="ECO:0000256" key="1">
    <source>
        <dbReference type="SAM" id="SignalP"/>
    </source>
</evidence>
<organism evidence="3 4">
    <name type="scientific">Lacipirellula parvula</name>
    <dbReference type="NCBI Taxonomy" id="2650471"/>
    <lineage>
        <taxon>Bacteria</taxon>
        <taxon>Pseudomonadati</taxon>
        <taxon>Planctomycetota</taxon>
        <taxon>Planctomycetia</taxon>
        <taxon>Pirellulales</taxon>
        <taxon>Lacipirellulaceae</taxon>
        <taxon>Lacipirellula</taxon>
    </lineage>
</organism>
<evidence type="ECO:0000259" key="2">
    <source>
        <dbReference type="Pfam" id="PF07589"/>
    </source>
</evidence>
<dbReference type="Pfam" id="PF07589">
    <property type="entry name" value="PEP-CTERM"/>
    <property type="match status" value="1"/>
</dbReference>
<keyword evidence="4" id="KW-1185">Reference proteome</keyword>
<dbReference type="EMBL" id="AP021861">
    <property type="protein sequence ID" value="BBO31860.1"/>
    <property type="molecule type" value="Genomic_DNA"/>
</dbReference>
<keyword evidence="1" id="KW-0732">Signal</keyword>
<dbReference type="Proteomes" id="UP000326837">
    <property type="component" value="Chromosome"/>
</dbReference>
<protein>
    <recommendedName>
        <fullName evidence="2">Ice-binding protein C-terminal domain-containing protein</fullName>
    </recommendedName>
</protein>
<accession>A0A5K7X5N4</accession>
<feature type="chain" id="PRO_5024894992" description="Ice-binding protein C-terminal domain-containing protein" evidence="1">
    <location>
        <begin position="22"/>
        <end position="608"/>
    </location>
</feature>
<feature type="signal peptide" evidence="1">
    <location>
        <begin position="1"/>
        <end position="21"/>
    </location>
</feature>
<dbReference type="Pfam" id="PF24251">
    <property type="entry name" value="DUF7453"/>
    <property type="match status" value="1"/>
</dbReference>
<dbReference type="InterPro" id="IPR018247">
    <property type="entry name" value="EF_Hand_1_Ca_BS"/>
</dbReference>
<dbReference type="AlphaFoldDB" id="A0A5K7X5N4"/>
<dbReference type="GO" id="GO:0004553">
    <property type="term" value="F:hydrolase activity, hydrolyzing O-glycosyl compounds"/>
    <property type="evidence" value="ECO:0007669"/>
    <property type="project" value="InterPro"/>
</dbReference>
<dbReference type="Pfam" id="PF00404">
    <property type="entry name" value="Dockerin_1"/>
    <property type="match status" value="1"/>
</dbReference>